<keyword evidence="4" id="KW-1185">Reference proteome</keyword>
<evidence type="ECO:0000313" key="3">
    <source>
        <dbReference type="EMBL" id="MTW22431.1"/>
    </source>
</evidence>
<dbReference type="InterPro" id="IPR006442">
    <property type="entry name" value="Antitoxin_Phd/YefM"/>
</dbReference>
<comment type="similarity">
    <text evidence="1 2">Belongs to the phD/YefM antitoxin family.</text>
</comment>
<protein>
    <recommendedName>
        <fullName evidence="2">Antitoxin</fullName>
    </recommendedName>
</protein>
<dbReference type="Proteomes" id="UP000434044">
    <property type="component" value="Unassembled WGS sequence"/>
</dbReference>
<evidence type="ECO:0000256" key="1">
    <source>
        <dbReference type="ARBA" id="ARBA00009981"/>
    </source>
</evidence>
<dbReference type="InterPro" id="IPR036165">
    <property type="entry name" value="YefM-like_sf"/>
</dbReference>
<evidence type="ECO:0000256" key="2">
    <source>
        <dbReference type="RuleBase" id="RU362080"/>
    </source>
</evidence>
<dbReference type="NCBIfam" id="TIGR01552">
    <property type="entry name" value="phd_fam"/>
    <property type="match status" value="1"/>
</dbReference>
<accession>A0A6N8EFK0</accession>
<dbReference type="SUPFAM" id="SSF143120">
    <property type="entry name" value="YefM-like"/>
    <property type="match status" value="1"/>
</dbReference>
<sequence length="95" mass="11035">MPETSIAEAKAHLTHFIHRAEQGEMVRITRRGKPVAVLLSEDAYARLSKGQETSDFGTLVAEMRADPTFQPIDWTPEEIDAWRDRRPRREFTWPE</sequence>
<dbReference type="AlphaFoldDB" id="A0A6N8EFK0"/>
<name>A0A6N8EFK0_9GAMM</name>
<dbReference type="RefSeq" id="WP_155450994.1">
    <property type="nucleotide sequence ID" value="NZ_WNKT01000040.1"/>
</dbReference>
<dbReference type="Gene3D" id="3.40.1620.10">
    <property type="entry name" value="YefM-like domain"/>
    <property type="match status" value="1"/>
</dbReference>
<dbReference type="Pfam" id="PF02604">
    <property type="entry name" value="PhdYeFM_antitox"/>
    <property type="match status" value="1"/>
</dbReference>
<reference evidence="3 4" key="1">
    <citation type="submission" date="2019-11" db="EMBL/GenBank/DDBJ databases">
        <title>Whole-genome sequence of the anaerobic purple sulfur bacterium Allochromatium palmeri DSM 15591.</title>
        <authorList>
            <person name="Kyndt J.A."/>
            <person name="Meyer T.E."/>
        </authorList>
    </citation>
    <scope>NUCLEOTIDE SEQUENCE [LARGE SCALE GENOMIC DNA]</scope>
    <source>
        <strain evidence="3 4">DSM 15591</strain>
    </source>
</reference>
<comment type="caution">
    <text evidence="3">The sequence shown here is derived from an EMBL/GenBank/DDBJ whole genome shotgun (WGS) entry which is preliminary data.</text>
</comment>
<organism evidence="3 4">
    <name type="scientific">Allochromatium palmeri</name>
    <dbReference type="NCBI Taxonomy" id="231048"/>
    <lineage>
        <taxon>Bacteria</taxon>
        <taxon>Pseudomonadati</taxon>
        <taxon>Pseudomonadota</taxon>
        <taxon>Gammaproteobacteria</taxon>
        <taxon>Chromatiales</taxon>
        <taxon>Chromatiaceae</taxon>
        <taxon>Allochromatium</taxon>
    </lineage>
</organism>
<dbReference type="OrthoDB" id="71688at2"/>
<gene>
    <name evidence="3" type="ORF">GJ668_15250</name>
</gene>
<dbReference type="EMBL" id="WNKT01000040">
    <property type="protein sequence ID" value="MTW22431.1"/>
    <property type="molecule type" value="Genomic_DNA"/>
</dbReference>
<evidence type="ECO:0000313" key="4">
    <source>
        <dbReference type="Proteomes" id="UP000434044"/>
    </source>
</evidence>
<proteinExistence type="inferred from homology"/>
<comment type="function">
    <text evidence="2">Antitoxin component of a type II toxin-antitoxin (TA) system.</text>
</comment>